<dbReference type="Pfam" id="PF00651">
    <property type="entry name" value="BTB"/>
    <property type="match status" value="1"/>
</dbReference>
<proteinExistence type="predicted"/>
<dbReference type="AlphaFoldDB" id="A0A0L0HLU3"/>
<evidence type="ECO:0000256" key="1">
    <source>
        <dbReference type="ARBA" id="ARBA00022441"/>
    </source>
</evidence>
<dbReference type="InParanoid" id="A0A0L0HLU3"/>
<dbReference type="SUPFAM" id="SSF117281">
    <property type="entry name" value="Kelch motif"/>
    <property type="match status" value="1"/>
</dbReference>
<feature type="domain" description="BTB" evidence="3">
    <location>
        <begin position="351"/>
        <end position="420"/>
    </location>
</feature>
<dbReference type="Gene3D" id="3.30.710.10">
    <property type="entry name" value="Potassium Channel Kv1.1, Chain A"/>
    <property type="match status" value="1"/>
</dbReference>
<evidence type="ECO:0000313" key="4">
    <source>
        <dbReference type="EMBL" id="KND02038.1"/>
    </source>
</evidence>
<dbReference type="SMART" id="SM00612">
    <property type="entry name" value="Kelch"/>
    <property type="match status" value="2"/>
</dbReference>
<evidence type="ECO:0000259" key="3">
    <source>
        <dbReference type="PROSITE" id="PS50097"/>
    </source>
</evidence>
<dbReference type="InterPro" id="IPR015915">
    <property type="entry name" value="Kelch-typ_b-propeller"/>
</dbReference>
<dbReference type="PANTHER" id="PTHR46093:SF18">
    <property type="entry name" value="FIBRONECTIN TYPE-III DOMAIN-CONTAINING PROTEIN"/>
    <property type="match status" value="1"/>
</dbReference>
<gene>
    <name evidence="4" type="ORF">SPPG_02542</name>
</gene>
<keyword evidence="5" id="KW-1185">Reference proteome</keyword>
<dbReference type="OrthoDB" id="432528at2759"/>
<name>A0A0L0HLU3_SPIPD</name>
<accession>A0A0L0HLU3</accession>
<dbReference type="PROSITE" id="PS50097">
    <property type="entry name" value="BTB"/>
    <property type="match status" value="1"/>
</dbReference>
<dbReference type="eggNOG" id="KOG0379">
    <property type="taxonomic scope" value="Eukaryota"/>
</dbReference>
<dbReference type="SUPFAM" id="SSF54695">
    <property type="entry name" value="POZ domain"/>
    <property type="match status" value="1"/>
</dbReference>
<keyword evidence="2" id="KW-0677">Repeat</keyword>
<dbReference type="EMBL" id="KQ257453">
    <property type="protein sequence ID" value="KND02038.1"/>
    <property type="molecule type" value="Genomic_DNA"/>
</dbReference>
<dbReference type="FunCoup" id="A0A0L0HLU3">
    <property type="interactions" value="105"/>
</dbReference>
<dbReference type="InterPro" id="IPR000210">
    <property type="entry name" value="BTB/POZ_dom"/>
</dbReference>
<dbReference type="CDD" id="cd18186">
    <property type="entry name" value="BTB_POZ_ZBTB_KLHL-like"/>
    <property type="match status" value="1"/>
</dbReference>
<dbReference type="STRING" id="645134.A0A0L0HLU3"/>
<evidence type="ECO:0000256" key="2">
    <source>
        <dbReference type="ARBA" id="ARBA00022737"/>
    </source>
</evidence>
<dbReference type="InterPro" id="IPR011333">
    <property type="entry name" value="SKP1/BTB/POZ_sf"/>
</dbReference>
<dbReference type="CDD" id="cd14733">
    <property type="entry name" value="BACK"/>
    <property type="match status" value="1"/>
</dbReference>
<dbReference type="Pfam" id="PF24681">
    <property type="entry name" value="Kelch_KLHDC2_KLHL20_DRC7"/>
    <property type="match status" value="1"/>
</dbReference>
<protein>
    <recommendedName>
        <fullName evidence="3">BTB domain-containing protein</fullName>
    </recommendedName>
</protein>
<dbReference type="InterPro" id="IPR006652">
    <property type="entry name" value="Kelch_1"/>
</dbReference>
<sequence length="515" mass="58569">MSLSNSAALMPVLPRKTTGAPAHACLVNASCTLVDNKVYVFGGFHMYTDEVYNDILVFNVNDSHWKRLEHVKGNWPVPRNSHTTTYWKDGKLVIFGGQDVNDEFLNDVYILHLRTLTWEKPEVSGDIPSGRAKHSAVIHNDKLYIAGGCQGKENDVSRDLHVLDLNTFTWEPHVPFVRRYSHFSCIYRNRLYIYGGMYASLDCATDIAFIDLDDMNVSQVVVKCEDSPPKLGQHFAQLCGNNLVVVVTQCLKYDENAIATTTGIWTLGLDSLRWRRHENSDMDQRHASWHYYVMNPDDRRFILFGTNDRDPDESNLTLVLTLDLETYGIVYVPPGAAGRDYSILFEKPEFADFTIMSSEKDMPPILVHRLILSTRWPHFRNICTSGMSEAASATLTLEDPYHSVRAFLRYLYTDSLEGMSVETVANLLVMGNRYCLDRLQKLCCADLHARMDVESVATVYARACMVQDEGLCQRALFKIMDDFGRVTKTAGFRELTHEQLIALWDAIPREAFITA</sequence>
<dbReference type="GeneID" id="27686120"/>
<dbReference type="Proteomes" id="UP000053201">
    <property type="component" value="Unassembled WGS sequence"/>
</dbReference>
<keyword evidence="1" id="KW-0880">Kelch repeat</keyword>
<dbReference type="OMA" id="PHFRCSS"/>
<reference evidence="4 5" key="1">
    <citation type="submission" date="2009-08" db="EMBL/GenBank/DDBJ databases">
        <title>The Genome Sequence of Spizellomyces punctatus strain DAOM BR117.</title>
        <authorList>
            <consortium name="The Broad Institute Genome Sequencing Platform"/>
            <person name="Russ C."/>
            <person name="Cuomo C."/>
            <person name="Shea T."/>
            <person name="Young S.K."/>
            <person name="Zeng Q."/>
            <person name="Koehrsen M."/>
            <person name="Haas B."/>
            <person name="Borodovsky M."/>
            <person name="Guigo R."/>
            <person name="Alvarado L."/>
            <person name="Berlin A."/>
            <person name="Bochicchio J."/>
            <person name="Borenstein D."/>
            <person name="Chapman S."/>
            <person name="Chen Z."/>
            <person name="Engels R."/>
            <person name="Freedman E."/>
            <person name="Gellesch M."/>
            <person name="Goldberg J."/>
            <person name="Griggs A."/>
            <person name="Gujja S."/>
            <person name="Heiman D."/>
            <person name="Hepburn T."/>
            <person name="Howarth C."/>
            <person name="Jen D."/>
            <person name="Larson L."/>
            <person name="Lewis B."/>
            <person name="Mehta T."/>
            <person name="Park D."/>
            <person name="Pearson M."/>
            <person name="Roberts A."/>
            <person name="Saif S."/>
            <person name="Shenoy N."/>
            <person name="Sisk P."/>
            <person name="Stolte C."/>
            <person name="Sykes S."/>
            <person name="Thomson T."/>
            <person name="Walk T."/>
            <person name="White J."/>
            <person name="Yandava C."/>
            <person name="Burger G."/>
            <person name="Gray M.W."/>
            <person name="Holland P.W.H."/>
            <person name="King N."/>
            <person name="Lang F.B.F."/>
            <person name="Roger A.J."/>
            <person name="Ruiz-Trillo I."/>
            <person name="Lander E."/>
            <person name="Nusbaum C."/>
        </authorList>
    </citation>
    <scope>NUCLEOTIDE SEQUENCE [LARGE SCALE GENOMIC DNA]</scope>
    <source>
        <strain evidence="4 5">DAOM BR117</strain>
    </source>
</reference>
<dbReference type="Gene3D" id="2.120.10.80">
    <property type="entry name" value="Kelch-type beta propeller"/>
    <property type="match status" value="1"/>
</dbReference>
<dbReference type="PANTHER" id="PTHR46093">
    <property type="entry name" value="ACYL-COA-BINDING DOMAIN-CONTAINING PROTEIN 5"/>
    <property type="match status" value="1"/>
</dbReference>
<dbReference type="SMART" id="SM00225">
    <property type="entry name" value="BTB"/>
    <property type="match status" value="1"/>
</dbReference>
<dbReference type="eggNOG" id="KOG1426">
    <property type="taxonomic scope" value="Eukaryota"/>
</dbReference>
<dbReference type="RefSeq" id="XP_016610077.1">
    <property type="nucleotide sequence ID" value="XM_016750826.1"/>
</dbReference>
<dbReference type="VEuPathDB" id="FungiDB:SPPG_02542"/>
<evidence type="ECO:0000313" key="5">
    <source>
        <dbReference type="Proteomes" id="UP000053201"/>
    </source>
</evidence>
<organism evidence="4 5">
    <name type="scientific">Spizellomyces punctatus (strain DAOM BR117)</name>
    <dbReference type="NCBI Taxonomy" id="645134"/>
    <lineage>
        <taxon>Eukaryota</taxon>
        <taxon>Fungi</taxon>
        <taxon>Fungi incertae sedis</taxon>
        <taxon>Chytridiomycota</taxon>
        <taxon>Chytridiomycota incertae sedis</taxon>
        <taxon>Chytridiomycetes</taxon>
        <taxon>Spizellomycetales</taxon>
        <taxon>Spizellomycetaceae</taxon>
        <taxon>Spizellomyces</taxon>
    </lineage>
</organism>